<comment type="caution">
    <text evidence="1">The sequence shown here is derived from an EMBL/GenBank/DDBJ whole genome shotgun (WGS) entry which is preliminary data.</text>
</comment>
<dbReference type="PANTHER" id="PTHR33295">
    <property type="entry name" value="ATPASE"/>
    <property type="match status" value="1"/>
</dbReference>
<evidence type="ECO:0008006" key="3">
    <source>
        <dbReference type="Google" id="ProtNLM"/>
    </source>
</evidence>
<dbReference type="RefSeq" id="WP_172357642.1">
    <property type="nucleotide sequence ID" value="NZ_BLLH01000011.1"/>
</dbReference>
<evidence type="ECO:0000313" key="2">
    <source>
        <dbReference type="Proteomes" id="UP000475928"/>
    </source>
</evidence>
<reference evidence="1 2" key="1">
    <citation type="submission" date="2020-02" db="EMBL/GenBank/DDBJ databases">
        <title>Draft genome sequence of Lactococcus sp. Hs20B0-1.</title>
        <authorList>
            <person name="Noda S."/>
            <person name="Yuki M."/>
            <person name="Ohkuma M."/>
        </authorList>
    </citation>
    <scope>NUCLEOTIDE SEQUENCE [LARGE SCALE GENOMIC DNA]</scope>
    <source>
        <strain evidence="1 2">Hs20B0-1</strain>
    </source>
</reference>
<keyword evidence="2" id="KW-1185">Reference proteome</keyword>
<sequence>MLLGNKRPNFGHRLEGVVYLELLRRGYQVFVGDIAKYEIDFVAQKNGITEYFQVSLTVEDEQTYEREVRAFASIQDNYRKILLTQDAGAYNQEGIEQLNIIDWLLETM</sequence>
<name>A0A6A0B983_9LACT</name>
<dbReference type="PANTHER" id="PTHR33295:SF20">
    <property type="entry name" value="ATPASE"/>
    <property type="match status" value="1"/>
</dbReference>
<dbReference type="Proteomes" id="UP000475928">
    <property type="component" value="Unassembled WGS sequence"/>
</dbReference>
<proteinExistence type="predicted"/>
<organism evidence="1 2">
    <name type="scientific">Pseudolactococcus insecticola</name>
    <dbReference type="NCBI Taxonomy" id="2709158"/>
    <lineage>
        <taxon>Bacteria</taxon>
        <taxon>Bacillati</taxon>
        <taxon>Bacillota</taxon>
        <taxon>Bacilli</taxon>
        <taxon>Lactobacillales</taxon>
        <taxon>Streptococcaceae</taxon>
        <taxon>Pseudolactococcus</taxon>
    </lineage>
</organism>
<dbReference type="EMBL" id="BLLH01000011">
    <property type="protein sequence ID" value="GFH41295.1"/>
    <property type="molecule type" value="Genomic_DNA"/>
</dbReference>
<gene>
    <name evidence="1" type="ORF">Hs20B_16930</name>
</gene>
<evidence type="ECO:0000313" key="1">
    <source>
        <dbReference type="EMBL" id="GFH41295.1"/>
    </source>
</evidence>
<protein>
    <recommendedName>
        <fullName evidence="3">DUF4143 domain-containing protein</fullName>
    </recommendedName>
</protein>
<dbReference type="AlphaFoldDB" id="A0A6A0B983"/>
<accession>A0A6A0B983</accession>